<sequence>MPKPIPPLYYTTPKFKKMLKDRTQSYLKIVAETQNDLRCIEIAERYPVVGTGRRMMNWRVHLSYRRVFGGELERRHRCSNGFGGESKEDLVEMIDQTVVIKFYIEMISEYDDHV</sequence>
<gene>
    <name evidence="1" type="ORF">E6O75_ATG09445</name>
</gene>
<name>A0A4Z1P249_9PEZI</name>
<dbReference type="AlphaFoldDB" id="A0A4Z1P249"/>
<evidence type="ECO:0000313" key="2">
    <source>
        <dbReference type="Proteomes" id="UP000298493"/>
    </source>
</evidence>
<accession>A0A4Z1P249</accession>
<dbReference type="Proteomes" id="UP000298493">
    <property type="component" value="Unassembled WGS sequence"/>
</dbReference>
<comment type="caution">
    <text evidence="1">The sequence shown here is derived from an EMBL/GenBank/DDBJ whole genome shotgun (WGS) entry which is preliminary data.</text>
</comment>
<reference evidence="1 2" key="1">
    <citation type="submission" date="2019-04" db="EMBL/GenBank/DDBJ databases">
        <title>High contiguity whole genome sequence and gene annotation resource for two Venturia nashicola isolates.</title>
        <authorList>
            <person name="Prokchorchik M."/>
            <person name="Won K."/>
            <person name="Lee Y."/>
            <person name="Choi E.D."/>
            <person name="Segonzac C."/>
            <person name="Sohn K.H."/>
        </authorList>
    </citation>
    <scope>NUCLEOTIDE SEQUENCE [LARGE SCALE GENOMIC DNA]</scope>
    <source>
        <strain evidence="1 2">PRI2</strain>
    </source>
</reference>
<evidence type="ECO:0000313" key="1">
    <source>
        <dbReference type="EMBL" id="TID14366.1"/>
    </source>
</evidence>
<proteinExistence type="predicted"/>
<dbReference type="EMBL" id="SNSC02000023">
    <property type="protein sequence ID" value="TID14366.1"/>
    <property type="molecule type" value="Genomic_DNA"/>
</dbReference>
<protein>
    <submittedName>
        <fullName evidence="1">Uncharacterized protein</fullName>
    </submittedName>
</protein>
<organism evidence="1 2">
    <name type="scientific">Venturia nashicola</name>
    <dbReference type="NCBI Taxonomy" id="86259"/>
    <lineage>
        <taxon>Eukaryota</taxon>
        <taxon>Fungi</taxon>
        <taxon>Dikarya</taxon>
        <taxon>Ascomycota</taxon>
        <taxon>Pezizomycotina</taxon>
        <taxon>Dothideomycetes</taxon>
        <taxon>Pleosporomycetidae</taxon>
        <taxon>Venturiales</taxon>
        <taxon>Venturiaceae</taxon>
        <taxon>Venturia</taxon>
    </lineage>
</organism>
<keyword evidence="2" id="KW-1185">Reference proteome</keyword>